<dbReference type="GO" id="GO:0006826">
    <property type="term" value="P:iron ion transport"/>
    <property type="evidence" value="ECO:0007669"/>
    <property type="project" value="TreeGrafter"/>
</dbReference>
<accession>A0AAN8R2Y7</accession>
<dbReference type="EMBL" id="JAGTTL010000016">
    <property type="protein sequence ID" value="KAK6310567.1"/>
    <property type="molecule type" value="Genomic_DNA"/>
</dbReference>
<evidence type="ECO:0000313" key="2">
    <source>
        <dbReference type="EMBL" id="KAK6310567.1"/>
    </source>
</evidence>
<proteinExistence type="predicted"/>
<dbReference type="Proteomes" id="UP001356427">
    <property type="component" value="Unassembled WGS sequence"/>
</dbReference>
<gene>
    <name evidence="2" type="ORF">J4Q44_G00186220</name>
</gene>
<dbReference type="GO" id="GO:0005769">
    <property type="term" value="C:early endosome"/>
    <property type="evidence" value="ECO:0007669"/>
    <property type="project" value="TreeGrafter"/>
</dbReference>
<dbReference type="PANTHER" id="PTHR11485">
    <property type="entry name" value="TRANSFERRIN"/>
    <property type="match status" value="1"/>
</dbReference>
<comment type="caution">
    <text evidence="2">The sequence shown here is derived from an EMBL/GenBank/DDBJ whole genome shotgun (WGS) entry which is preliminary data.</text>
</comment>
<dbReference type="GO" id="GO:0019731">
    <property type="term" value="P:antibacterial humoral response"/>
    <property type="evidence" value="ECO:0007669"/>
    <property type="project" value="TreeGrafter"/>
</dbReference>
<dbReference type="PROSITE" id="PS51408">
    <property type="entry name" value="TRANSFERRIN_LIKE_4"/>
    <property type="match status" value="1"/>
</dbReference>
<dbReference type="InterPro" id="IPR001156">
    <property type="entry name" value="Transferrin-like_dom"/>
</dbReference>
<feature type="domain" description="Transferrin-like" evidence="1">
    <location>
        <begin position="1"/>
        <end position="82"/>
    </location>
</feature>
<protein>
    <recommendedName>
        <fullName evidence="1">Transferrin-like domain-containing protein</fullName>
    </recommendedName>
</protein>
<organism evidence="2 3">
    <name type="scientific">Coregonus suidteri</name>
    <dbReference type="NCBI Taxonomy" id="861788"/>
    <lineage>
        <taxon>Eukaryota</taxon>
        <taxon>Metazoa</taxon>
        <taxon>Chordata</taxon>
        <taxon>Craniata</taxon>
        <taxon>Vertebrata</taxon>
        <taxon>Euteleostomi</taxon>
        <taxon>Actinopterygii</taxon>
        <taxon>Neopterygii</taxon>
        <taxon>Teleostei</taxon>
        <taxon>Protacanthopterygii</taxon>
        <taxon>Salmoniformes</taxon>
        <taxon>Salmonidae</taxon>
        <taxon>Coregoninae</taxon>
        <taxon>Coregonus</taxon>
    </lineage>
</organism>
<dbReference type="GO" id="GO:0005615">
    <property type="term" value="C:extracellular space"/>
    <property type="evidence" value="ECO:0007669"/>
    <property type="project" value="TreeGrafter"/>
</dbReference>
<keyword evidence="3" id="KW-1185">Reference proteome</keyword>
<dbReference type="GO" id="GO:0055037">
    <property type="term" value="C:recycling endosome"/>
    <property type="evidence" value="ECO:0007669"/>
    <property type="project" value="TreeGrafter"/>
</dbReference>
<dbReference type="GO" id="GO:0005886">
    <property type="term" value="C:plasma membrane"/>
    <property type="evidence" value="ECO:0007669"/>
    <property type="project" value="TreeGrafter"/>
</dbReference>
<sequence length="155" mass="17379">MCHLARVPSSAVVRCKDPDLVKSIYNNLEAVKGFNLFSSDGYAAKNLMFKDSTQKLMQLPMNTDSFLYLGAEYLSTIQSLQKEQATGANFRAIKRCAVGNAETAKCDTWSINNIGERGAMIECQSAPTVEECIKKIMALWEKRGWGWRKRCINQA</sequence>
<dbReference type="PRINTS" id="PR00422">
    <property type="entry name" value="TRANSFERRIN"/>
</dbReference>
<name>A0AAN8R2Y7_9TELE</name>
<dbReference type="SUPFAM" id="SSF53850">
    <property type="entry name" value="Periplasmic binding protein-like II"/>
    <property type="match status" value="2"/>
</dbReference>
<dbReference type="Pfam" id="PF00405">
    <property type="entry name" value="Transferrin"/>
    <property type="match status" value="1"/>
</dbReference>
<dbReference type="Gene3D" id="3.40.190.10">
    <property type="entry name" value="Periplasmic binding protein-like II"/>
    <property type="match status" value="2"/>
</dbReference>
<dbReference type="PANTHER" id="PTHR11485:SF31">
    <property type="entry name" value="SEROTRANSFERRIN"/>
    <property type="match status" value="1"/>
</dbReference>
<evidence type="ECO:0000259" key="1">
    <source>
        <dbReference type="PROSITE" id="PS51408"/>
    </source>
</evidence>
<evidence type="ECO:0000313" key="3">
    <source>
        <dbReference type="Proteomes" id="UP001356427"/>
    </source>
</evidence>
<reference evidence="2 3" key="1">
    <citation type="submission" date="2021-04" db="EMBL/GenBank/DDBJ databases">
        <authorList>
            <person name="De Guttry C."/>
            <person name="Zahm M."/>
            <person name="Klopp C."/>
            <person name="Cabau C."/>
            <person name="Louis A."/>
            <person name="Berthelot C."/>
            <person name="Parey E."/>
            <person name="Roest Crollius H."/>
            <person name="Montfort J."/>
            <person name="Robinson-Rechavi M."/>
            <person name="Bucao C."/>
            <person name="Bouchez O."/>
            <person name="Gislard M."/>
            <person name="Lluch J."/>
            <person name="Milhes M."/>
            <person name="Lampietro C."/>
            <person name="Lopez Roques C."/>
            <person name="Donnadieu C."/>
            <person name="Braasch I."/>
            <person name="Desvignes T."/>
            <person name="Postlethwait J."/>
            <person name="Bobe J."/>
            <person name="Wedekind C."/>
            <person name="Guiguen Y."/>
        </authorList>
    </citation>
    <scope>NUCLEOTIDE SEQUENCE [LARGE SCALE GENOMIC DNA]</scope>
    <source>
        <strain evidence="2">Cs_M1</strain>
        <tissue evidence="2">Blood</tissue>
    </source>
</reference>
<dbReference type="AlphaFoldDB" id="A0AAN8R2Y7"/>